<dbReference type="SUPFAM" id="SSF49785">
    <property type="entry name" value="Galactose-binding domain-like"/>
    <property type="match status" value="1"/>
</dbReference>
<feature type="active site" description="Charge relay system" evidence="6">
    <location>
        <position position="347"/>
    </location>
</feature>
<dbReference type="InterPro" id="IPR008979">
    <property type="entry name" value="Galactose-bd-like_sf"/>
</dbReference>
<dbReference type="Proteomes" id="UP000253436">
    <property type="component" value="Unassembled WGS sequence"/>
</dbReference>
<feature type="signal peptide" evidence="7">
    <location>
        <begin position="1"/>
        <end position="19"/>
    </location>
</feature>
<organism evidence="10 11">
    <name type="scientific">Winogradskyella arenosi</name>
    <dbReference type="NCBI Taxonomy" id="533325"/>
    <lineage>
        <taxon>Bacteria</taxon>
        <taxon>Pseudomonadati</taxon>
        <taxon>Bacteroidota</taxon>
        <taxon>Flavobacteriia</taxon>
        <taxon>Flavobacteriales</taxon>
        <taxon>Flavobacteriaceae</taxon>
        <taxon>Winogradskyella</taxon>
    </lineage>
</organism>
<evidence type="ECO:0000259" key="8">
    <source>
        <dbReference type="Pfam" id="PF00082"/>
    </source>
</evidence>
<reference evidence="10 11" key="1">
    <citation type="submission" date="2018-07" db="EMBL/GenBank/DDBJ databases">
        <title>Genomic Encyclopedia of Type Strains, Phase III (KMG-III): the genomes of soil and plant-associated and newly described type strains.</title>
        <authorList>
            <person name="Whitman W."/>
        </authorList>
    </citation>
    <scope>NUCLEOTIDE SEQUENCE [LARGE SCALE GENOMIC DNA]</scope>
    <source>
        <strain evidence="10 11">CECT 7958</strain>
    </source>
</reference>
<dbReference type="RefSeq" id="WP_114308625.1">
    <property type="nucleotide sequence ID" value="NZ_QPJO01000001.1"/>
</dbReference>
<keyword evidence="2 6" id="KW-0645">Protease</keyword>
<evidence type="ECO:0000256" key="7">
    <source>
        <dbReference type="SAM" id="SignalP"/>
    </source>
</evidence>
<keyword evidence="11" id="KW-1185">Reference proteome</keyword>
<dbReference type="InterPro" id="IPR034058">
    <property type="entry name" value="TagA/B/C/D_pept_dom"/>
</dbReference>
<accession>A0A368ZNM2</accession>
<feature type="chain" id="PRO_5016901928" evidence="7">
    <location>
        <begin position="20"/>
        <end position="651"/>
    </location>
</feature>
<dbReference type="Pfam" id="PF00082">
    <property type="entry name" value="Peptidase_S8"/>
    <property type="match status" value="1"/>
</dbReference>
<dbReference type="InterPro" id="IPR015500">
    <property type="entry name" value="Peptidase_S8_subtilisin-rel"/>
</dbReference>
<dbReference type="AlphaFoldDB" id="A0A368ZNM2"/>
<dbReference type="PANTHER" id="PTHR43399:SF4">
    <property type="entry name" value="CELL WALL-ASSOCIATED PROTEASE"/>
    <property type="match status" value="1"/>
</dbReference>
<dbReference type="GO" id="GO:0006508">
    <property type="term" value="P:proteolysis"/>
    <property type="evidence" value="ECO:0007669"/>
    <property type="project" value="UniProtKB-KW"/>
</dbReference>
<keyword evidence="3 7" id="KW-0732">Signal</keyword>
<feature type="active site" description="Charge relay system" evidence="6">
    <location>
        <position position="158"/>
    </location>
</feature>
<dbReference type="InterPro" id="IPR000209">
    <property type="entry name" value="Peptidase_S8/S53_dom"/>
</dbReference>
<keyword evidence="4 6" id="KW-0378">Hydrolase</keyword>
<sequence length="651" mass="69570">MKKYLLSIALLVAFNQSYSQNPADSKLSQGNLQLLEQFKLEETNRLARIDSYLKAHPETKVSFKDGFNYSHIYDVVDGVVLYKSTDNLDAGRATKTSYLQVGGQLNLDLDGSGMTVGVWDGGPAQNTHVEFLNTEGTNSRITVIDNITTEGESAFSSHGTHVVGTIAAIGVDPRAKGMATNVSVKSYNWTNDLSEMVSAVNASSNPIILSNHSYGIPVIGDDGALPSWYMGAYTQDAASIDNIALNNPKYLIVASAGNSGQSSYEGGLYPGYDKLTTDKNAKNSLIIANASPVLAPFTYDLEPVSINSSSSQGPTDDLRIKPDIAADGTGLLSTVPTDSYAEMTGTSMSAPNTTGTLVLLQQYYNQLNGEYMDSSTLRGLVSHTAVDDFSEEGPDPKFGWGFLDAKVSAETILAASTGEAIMDELNLMQNETYTLTFSAEAGDILKASICWIDQVGPVSTGELNDPTARLVNDLDLRLSKDGSTFMPWKLNYSADSGFSNSKGDNSADNIEIIEIEAPSSGVYSLTVSHKGTLKGNVGGPFDPQSQDFSLIVTGNNLTLGVEENALSNSLVVYPNPNKGEFTISFDSNLATTSDVVIDIYDISGRKVYQNTFANVNGQFNKTINLTGVASGVYVANIAQGANKTSQKIIIE</sequence>
<dbReference type="InterPro" id="IPR051048">
    <property type="entry name" value="Peptidase_S8/S53_subtilisin"/>
</dbReference>
<name>A0A368ZNM2_9FLAO</name>
<dbReference type="OrthoDB" id="9792152at2"/>
<evidence type="ECO:0000313" key="10">
    <source>
        <dbReference type="EMBL" id="RCW94156.1"/>
    </source>
</evidence>
<dbReference type="PROSITE" id="PS51892">
    <property type="entry name" value="SUBTILASE"/>
    <property type="match status" value="1"/>
</dbReference>
<dbReference type="InterPro" id="IPR023828">
    <property type="entry name" value="Peptidase_S8_Ser-AS"/>
</dbReference>
<evidence type="ECO:0000256" key="3">
    <source>
        <dbReference type="ARBA" id="ARBA00022729"/>
    </source>
</evidence>
<dbReference type="NCBIfam" id="TIGR04183">
    <property type="entry name" value="Por_Secre_tail"/>
    <property type="match status" value="1"/>
</dbReference>
<feature type="domain" description="Secretion system C-terminal sorting" evidence="9">
    <location>
        <begin position="572"/>
        <end position="650"/>
    </location>
</feature>
<feature type="domain" description="Peptidase S8/S53" evidence="8">
    <location>
        <begin position="111"/>
        <end position="401"/>
    </location>
</feature>
<evidence type="ECO:0000313" key="11">
    <source>
        <dbReference type="Proteomes" id="UP000253436"/>
    </source>
</evidence>
<gene>
    <name evidence="10" type="ORF">DFQ08_101964</name>
</gene>
<evidence type="ECO:0000256" key="2">
    <source>
        <dbReference type="ARBA" id="ARBA00022670"/>
    </source>
</evidence>
<dbReference type="PROSITE" id="PS00138">
    <property type="entry name" value="SUBTILASE_SER"/>
    <property type="match status" value="1"/>
</dbReference>
<evidence type="ECO:0000256" key="4">
    <source>
        <dbReference type="ARBA" id="ARBA00022801"/>
    </source>
</evidence>
<evidence type="ECO:0000256" key="1">
    <source>
        <dbReference type="ARBA" id="ARBA00011073"/>
    </source>
</evidence>
<keyword evidence="5 6" id="KW-0720">Serine protease</keyword>
<dbReference type="EMBL" id="QPJO01000001">
    <property type="protein sequence ID" value="RCW94156.1"/>
    <property type="molecule type" value="Genomic_DNA"/>
</dbReference>
<dbReference type="Gene3D" id="2.60.120.380">
    <property type="match status" value="1"/>
</dbReference>
<feature type="active site" description="Charge relay system" evidence="6">
    <location>
        <position position="120"/>
    </location>
</feature>
<dbReference type="PRINTS" id="PR00723">
    <property type="entry name" value="SUBTILISIN"/>
</dbReference>
<evidence type="ECO:0000259" key="9">
    <source>
        <dbReference type="Pfam" id="PF18962"/>
    </source>
</evidence>
<protein>
    <submittedName>
        <fullName evidence="10">Putative secreted protein (Por secretion system target)</fullName>
    </submittedName>
</protein>
<dbReference type="CDD" id="cd04842">
    <property type="entry name" value="Peptidases_S8_Kp43_protease"/>
    <property type="match status" value="1"/>
</dbReference>
<dbReference type="PANTHER" id="PTHR43399">
    <property type="entry name" value="SUBTILISIN-RELATED"/>
    <property type="match status" value="1"/>
</dbReference>
<dbReference type="InterPro" id="IPR036852">
    <property type="entry name" value="Peptidase_S8/S53_dom_sf"/>
</dbReference>
<comment type="caution">
    <text evidence="10">The sequence shown here is derived from an EMBL/GenBank/DDBJ whole genome shotgun (WGS) entry which is preliminary data.</text>
</comment>
<dbReference type="Pfam" id="PF18962">
    <property type="entry name" value="Por_Secre_tail"/>
    <property type="match status" value="1"/>
</dbReference>
<dbReference type="InterPro" id="IPR026444">
    <property type="entry name" value="Secre_tail"/>
</dbReference>
<proteinExistence type="inferred from homology"/>
<dbReference type="Gene3D" id="3.40.50.200">
    <property type="entry name" value="Peptidase S8/S53 domain"/>
    <property type="match status" value="1"/>
</dbReference>
<comment type="similarity">
    <text evidence="1 6">Belongs to the peptidase S8 family.</text>
</comment>
<evidence type="ECO:0000256" key="5">
    <source>
        <dbReference type="ARBA" id="ARBA00022825"/>
    </source>
</evidence>
<evidence type="ECO:0000256" key="6">
    <source>
        <dbReference type="PROSITE-ProRule" id="PRU01240"/>
    </source>
</evidence>
<dbReference type="SUPFAM" id="SSF52743">
    <property type="entry name" value="Subtilisin-like"/>
    <property type="match status" value="1"/>
</dbReference>
<dbReference type="GO" id="GO:0004252">
    <property type="term" value="F:serine-type endopeptidase activity"/>
    <property type="evidence" value="ECO:0007669"/>
    <property type="project" value="UniProtKB-UniRule"/>
</dbReference>